<protein>
    <submittedName>
        <fullName evidence="5">Acetolactate synthase-1/2/3 large subunit</fullName>
    </submittedName>
</protein>
<keyword evidence="6" id="KW-1185">Reference proteome</keyword>
<evidence type="ECO:0000256" key="2">
    <source>
        <dbReference type="ARBA" id="ARBA00023052"/>
    </source>
</evidence>
<organism evidence="5 6">
    <name type="scientific">Chromatocurvus halotolerans</name>
    <dbReference type="NCBI Taxonomy" id="1132028"/>
    <lineage>
        <taxon>Bacteria</taxon>
        <taxon>Pseudomonadati</taxon>
        <taxon>Pseudomonadota</taxon>
        <taxon>Gammaproteobacteria</taxon>
        <taxon>Cellvibrionales</taxon>
        <taxon>Halieaceae</taxon>
        <taxon>Chromatocurvus</taxon>
    </lineage>
</organism>
<comment type="similarity">
    <text evidence="1">Belongs to the TPP enzyme family.</text>
</comment>
<gene>
    <name evidence="5" type="ORF">EV688_11282</name>
</gene>
<sequence>MNGAQALLKTLADSEIDTCFANPGTSEMQLVSAIGETPGVRAVLCLFEGVVTGAADGYARMADRPALTLLHLGSGLSNGLANLHNARRAGSAVVNVVGDHATYHLQYDAPLTSDLPGLAAWTSSWSQVAASADEMPALGAEAVCASRAGNGAIATLIAPADCAWEQSSAPATAALAAVTPAVDADHLNRLVQQLQGDRPRAFFLGGRALREDCLNTLGRIAAVTGARLICQTFPARLQRGAGRVAVERLPYFAEQATASLGGLEQLILVGCAAPVSFFAYPGKESWLTPQGCEIITLASANEDIAAALASVAQGLEANSEPAVRDAHVPDLPGDVPLNAEAIGNAIAALLPENAIIVDEGVTGGLAVYLLTEGAAPHDWLTLTGGAIGQGLPVALGAAIARPAQKVIALQADGSAMYTVQALWSMVREQTDVTVVLLNNRSYAILAIELDRVGAGADNDKTRSLLDLSRPDMDFCAIAAGLGMRASRARTGSEFAQQFRDAMATAGPCLIEAMV</sequence>
<reference evidence="5 6" key="1">
    <citation type="submission" date="2019-03" db="EMBL/GenBank/DDBJ databases">
        <title>Genomic Encyclopedia of Type Strains, Phase IV (KMG-IV): sequencing the most valuable type-strain genomes for metagenomic binning, comparative biology and taxonomic classification.</title>
        <authorList>
            <person name="Goeker M."/>
        </authorList>
    </citation>
    <scope>NUCLEOTIDE SEQUENCE [LARGE SCALE GENOMIC DNA]</scope>
    <source>
        <strain evidence="5 6">DSM 23344</strain>
    </source>
</reference>
<dbReference type="SUPFAM" id="SSF52518">
    <property type="entry name" value="Thiamin diphosphate-binding fold (THDP-binding)"/>
    <property type="match status" value="2"/>
</dbReference>
<dbReference type="OrthoDB" id="9785953at2"/>
<dbReference type="PANTHER" id="PTHR18968">
    <property type="entry name" value="THIAMINE PYROPHOSPHATE ENZYMES"/>
    <property type="match status" value="1"/>
</dbReference>
<dbReference type="GO" id="GO:0030976">
    <property type="term" value="F:thiamine pyrophosphate binding"/>
    <property type="evidence" value="ECO:0007669"/>
    <property type="project" value="InterPro"/>
</dbReference>
<dbReference type="InterPro" id="IPR012001">
    <property type="entry name" value="Thiamin_PyroP_enz_TPP-bd_dom"/>
</dbReference>
<feature type="domain" description="Thiamine pyrophosphate enzyme TPP-binding" evidence="3">
    <location>
        <begin position="375"/>
        <end position="511"/>
    </location>
</feature>
<dbReference type="InterPro" id="IPR011766">
    <property type="entry name" value="TPP_enzyme_TPP-bd"/>
</dbReference>
<evidence type="ECO:0000259" key="4">
    <source>
        <dbReference type="Pfam" id="PF02776"/>
    </source>
</evidence>
<comment type="caution">
    <text evidence="5">The sequence shown here is derived from an EMBL/GenBank/DDBJ whole genome shotgun (WGS) entry which is preliminary data.</text>
</comment>
<dbReference type="InterPro" id="IPR029061">
    <property type="entry name" value="THDP-binding"/>
</dbReference>
<dbReference type="CDD" id="cd07035">
    <property type="entry name" value="TPP_PYR_POX_like"/>
    <property type="match status" value="1"/>
</dbReference>
<dbReference type="InterPro" id="IPR045229">
    <property type="entry name" value="TPP_enz"/>
</dbReference>
<evidence type="ECO:0000313" key="5">
    <source>
        <dbReference type="EMBL" id="TCO74722.1"/>
    </source>
</evidence>
<keyword evidence="2" id="KW-0786">Thiamine pyrophosphate</keyword>
<dbReference type="GO" id="GO:0050660">
    <property type="term" value="F:flavin adenine dinucleotide binding"/>
    <property type="evidence" value="ECO:0007669"/>
    <property type="project" value="TreeGrafter"/>
</dbReference>
<dbReference type="PANTHER" id="PTHR18968:SF86">
    <property type="entry name" value="ACETOLACTATE SYNTHASE LARGE SUBUNIT ILVX-RELATED"/>
    <property type="match status" value="1"/>
</dbReference>
<evidence type="ECO:0000256" key="1">
    <source>
        <dbReference type="ARBA" id="ARBA00007812"/>
    </source>
</evidence>
<evidence type="ECO:0000259" key="3">
    <source>
        <dbReference type="Pfam" id="PF02775"/>
    </source>
</evidence>
<evidence type="ECO:0000313" key="6">
    <source>
        <dbReference type="Proteomes" id="UP000294980"/>
    </source>
</evidence>
<accession>A0A4R2KPN2</accession>
<dbReference type="Pfam" id="PF02775">
    <property type="entry name" value="TPP_enzyme_C"/>
    <property type="match status" value="1"/>
</dbReference>
<dbReference type="Pfam" id="PF02776">
    <property type="entry name" value="TPP_enzyme_N"/>
    <property type="match status" value="1"/>
</dbReference>
<dbReference type="CDD" id="cd02002">
    <property type="entry name" value="TPP_BFDC"/>
    <property type="match status" value="1"/>
</dbReference>
<dbReference type="RefSeq" id="WP_117318789.1">
    <property type="nucleotide sequence ID" value="NZ_QQSW01000015.1"/>
</dbReference>
<dbReference type="Proteomes" id="UP000294980">
    <property type="component" value="Unassembled WGS sequence"/>
</dbReference>
<proteinExistence type="inferred from homology"/>
<dbReference type="Gene3D" id="3.40.50.970">
    <property type="match status" value="2"/>
</dbReference>
<dbReference type="NCBIfam" id="NF005760">
    <property type="entry name" value="PRK07586.1"/>
    <property type="match status" value="1"/>
</dbReference>
<dbReference type="GO" id="GO:0044281">
    <property type="term" value="P:small molecule metabolic process"/>
    <property type="evidence" value="ECO:0007669"/>
    <property type="project" value="UniProtKB-ARBA"/>
</dbReference>
<dbReference type="AlphaFoldDB" id="A0A4R2KPN2"/>
<feature type="domain" description="Thiamine pyrophosphate enzyme N-terminal TPP-binding" evidence="4">
    <location>
        <begin position="1"/>
        <end position="106"/>
    </location>
</feature>
<dbReference type="EMBL" id="SLWX01000012">
    <property type="protein sequence ID" value="TCO74722.1"/>
    <property type="molecule type" value="Genomic_DNA"/>
</dbReference>
<dbReference type="GO" id="GO:0003984">
    <property type="term" value="F:acetolactate synthase activity"/>
    <property type="evidence" value="ECO:0007669"/>
    <property type="project" value="TreeGrafter"/>
</dbReference>
<name>A0A4R2KPN2_9GAMM</name>